<gene>
    <name evidence="1" type="ORF">C8E03_11924</name>
</gene>
<sequence>MKVDVLGTEYKIEIHKFDNDVTLKNNSWAAYCCSDKPLIVIGDLDDDQNFKFHDDKEKDTYFKSCLRHEIVHAFLNESGLKDSAQSPNGPWSKNEEMVDWIAIQFPKILQAFREIKCEE</sequence>
<dbReference type="AlphaFoldDB" id="A0A318EM51"/>
<evidence type="ECO:0008006" key="3">
    <source>
        <dbReference type="Google" id="ProtNLM"/>
    </source>
</evidence>
<proteinExistence type="predicted"/>
<dbReference type="Proteomes" id="UP000247523">
    <property type="component" value="Unassembled WGS sequence"/>
</dbReference>
<evidence type="ECO:0000313" key="1">
    <source>
        <dbReference type="EMBL" id="PXV85100.1"/>
    </source>
</evidence>
<name>A0A318EM51_9FIRM</name>
<dbReference type="RefSeq" id="WP_242993667.1">
    <property type="nucleotide sequence ID" value="NZ_QICS01000019.1"/>
</dbReference>
<protein>
    <recommendedName>
        <fullName evidence="3">ImmA/IrrE family metallo-endopeptidase</fullName>
    </recommendedName>
</protein>
<comment type="caution">
    <text evidence="1">The sequence shown here is derived from an EMBL/GenBank/DDBJ whole genome shotgun (WGS) entry which is preliminary data.</text>
</comment>
<accession>A0A318EM51</accession>
<reference evidence="1 2" key="1">
    <citation type="submission" date="2018-05" db="EMBL/GenBank/DDBJ databases">
        <title>Genomic Encyclopedia of Type Strains, Phase IV (KMG-IV): sequencing the most valuable type-strain genomes for metagenomic binning, comparative biology and taxonomic classification.</title>
        <authorList>
            <person name="Goeker M."/>
        </authorList>
    </citation>
    <scope>NUCLEOTIDE SEQUENCE [LARGE SCALE GENOMIC DNA]</scope>
    <source>
        <strain evidence="1 2">DSM 28816</strain>
    </source>
</reference>
<evidence type="ECO:0000313" key="2">
    <source>
        <dbReference type="Proteomes" id="UP000247523"/>
    </source>
</evidence>
<organism evidence="1 2">
    <name type="scientific">Lachnotalea glycerini</name>
    <dbReference type="NCBI Taxonomy" id="1763509"/>
    <lineage>
        <taxon>Bacteria</taxon>
        <taxon>Bacillati</taxon>
        <taxon>Bacillota</taxon>
        <taxon>Clostridia</taxon>
        <taxon>Lachnospirales</taxon>
        <taxon>Lachnospiraceae</taxon>
        <taxon>Lachnotalea</taxon>
    </lineage>
</organism>
<dbReference type="EMBL" id="QICS01000019">
    <property type="protein sequence ID" value="PXV85100.1"/>
    <property type="molecule type" value="Genomic_DNA"/>
</dbReference>